<proteinExistence type="predicted"/>
<dbReference type="AlphaFoldDB" id="A0A081L8S6"/>
<dbReference type="Proteomes" id="UP000028091">
    <property type="component" value="Unassembled WGS sequence"/>
</dbReference>
<gene>
    <name evidence="1" type="ORF">BA70_06100</name>
</gene>
<dbReference type="RefSeq" id="WP_034323300.1">
    <property type="nucleotide sequence ID" value="NZ_JBCMYH010000027.1"/>
</dbReference>
<evidence type="ECO:0000313" key="1">
    <source>
        <dbReference type="EMBL" id="KEP25652.1"/>
    </source>
</evidence>
<accession>A0A081L8S6</accession>
<organism evidence="1 2">
    <name type="scientific">Bacillus zhangzhouensis</name>
    <dbReference type="NCBI Taxonomy" id="1178540"/>
    <lineage>
        <taxon>Bacteria</taxon>
        <taxon>Bacillati</taxon>
        <taxon>Bacillota</taxon>
        <taxon>Bacilli</taxon>
        <taxon>Bacillales</taxon>
        <taxon>Bacillaceae</taxon>
        <taxon>Bacillus</taxon>
    </lineage>
</organism>
<keyword evidence="2" id="KW-1185">Reference proteome</keyword>
<reference evidence="1 2" key="1">
    <citation type="submission" date="2012-09" db="EMBL/GenBank/DDBJ databases">
        <title>Genome Sequence of Bacillus sp. DW5-4.</title>
        <authorList>
            <person name="Lai Q."/>
            <person name="Liu Y."/>
            <person name="Shao Z."/>
        </authorList>
    </citation>
    <scope>NUCLEOTIDE SEQUENCE [LARGE SCALE GENOMIC DNA]</scope>
    <source>
        <strain evidence="1 2">DW5-4</strain>
    </source>
</reference>
<name>A0A081L8S6_9BACI</name>
<dbReference type="eggNOG" id="ENOG5030CX2">
    <property type="taxonomic scope" value="Bacteria"/>
</dbReference>
<sequence length="111" mass="13386">MRYSYEFKEDQFGDLAIILPEEISIFSDFIQDISTEDEVDEYIGYIQNVIDGVYENFEITLNATSVNIKKYETIAEHHYRIEEPHENKIETKEFRELLLIWREKIPEIFKD</sequence>
<evidence type="ECO:0000313" key="2">
    <source>
        <dbReference type="Proteomes" id="UP000028091"/>
    </source>
</evidence>
<protein>
    <submittedName>
        <fullName evidence="1">tRNA-Val4</fullName>
    </submittedName>
</protein>
<dbReference type="EMBL" id="JOTP01000018">
    <property type="protein sequence ID" value="KEP25652.1"/>
    <property type="molecule type" value="Genomic_DNA"/>
</dbReference>
<comment type="caution">
    <text evidence="1">The sequence shown here is derived from an EMBL/GenBank/DDBJ whole genome shotgun (WGS) entry which is preliminary data.</text>
</comment>
<dbReference type="OrthoDB" id="2940425at2"/>